<name>A0A4Y2JTQ8_ARAVE</name>
<dbReference type="InterPro" id="IPR029028">
    <property type="entry name" value="Alpha/beta_knot_MTases"/>
</dbReference>
<evidence type="ECO:0000256" key="4">
    <source>
        <dbReference type="ARBA" id="ARBA00022679"/>
    </source>
</evidence>
<dbReference type="GO" id="GO:0005739">
    <property type="term" value="C:mitochondrion"/>
    <property type="evidence" value="ECO:0007669"/>
    <property type="project" value="TreeGrafter"/>
</dbReference>
<keyword evidence="6" id="KW-0812">Transmembrane</keyword>
<keyword evidence="2" id="KW-0698">rRNA processing</keyword>
<feature type="domain" description="tRNA/rRNA methyltransferase SpoU type" evidence="7">
    <location>
        <begin position="204"/>
        <end position="357"/>
    </location>
</feature>
<evidence type="ECO:0000256" key="1">
    <source>
        <dbReference type="ARBA" id="ARBA00007228"/>
    </source>
</evidence>
<dbReference type="EMBL" id="BGPR01003906">
    <property type="protein sequence ID" value="GBM93793.1"/>
    <property type="molecule type" value="Genomic_DNA"/>
</dbReference>
<dbReference type="InterPro" id="IPR029026">
    <property type="entry name" value="tRNA_m1G_MTases_N"/>
</dbReference>
<dbReference type="Proteomes" id="UP000499080">
    <property type="component" value="Unassembled WGS sequence"/>
</dbReference>
<evidence type="ECO:0000256" key="2">
    <source>
        <dbReference type="ARBA" id="ARBA00022552"/>
    </source>
</evidence>
<dbReference type="PANTHER" id="PTHR46103">
    <property type="entry name" value="RRNA METHYLTRANSFERASE 1, MITOCHONDRIAL"/>
    <property type="match status" value="1"/>
</dbReference>
<sequence>MKQNSKRFSRITCSVFENIKSSERNFSDVKSNYTSRNPKNQTIRNKSHNIASADLMSVANETRATKRKTKGLTKPIFYKGEILYGAHPVYLALFERKRHLFQLFTRIYKEASFSLEKMERINRIEKLAKSLGIPVHNLHQQEMEYLAPGSVHQNCMLKTISNSCVLIFFFYILGVCLDVGPLPVLEWEDTKCKLENQESTNLPVWLVLNEILDPMNVGAVIRSAQYFGVNKLFVVKGSRCKLSPTVSKASSGALEVMDIYQIEKLEHFLQVKKTQGWNIISTVAYCEDESEVSNQMTDITDFRISKPTILILGNEGKGISLEIQKLCDTFVSIPPKNNLHPGIDSLNVSVAAGVILYSLSSRRKDSH</sequence>
<keyword evidence="4 8" id="KW-0808">Transferase</keyword>
<organism evidence="8 9">
    <name type="scientific">Araneus ventricosus</name>
    <name type="common">Orbweaver spider</name>
    <name type="synonym">Epeira ventricosa</name>
    <dbReference type="NCBI Taxonomy" id="182803"/>
    <lineage>
        <taxon>Eukaryota</taxon>
        <taxon>Metazoa</taxon>
        <taxon>Ecdysozoa</taxon>
        <taxon>Arthropoda</taxon>
        <taxon>Chelicerata</taxon>
        <taxon>Arachnida</taxon>
        <taxon>Araneae</taxon>
        <taxon>Araneomorphae</taxon>
        <taxon>Entelegynae</taxon>
        <taxon>Araneoidea</taxon>
        <taxon>Araneidae</taxon>
        <taxon>Araneus</taxon>
    </lineage>
</organism>
<dbReference type="Gene3D" id="3.30.1330.30">
    <property type="match status" value="1"/>
</dbReference>
<evidence type="ECO:0000256" key="3">
    <source>
        <dbReference type="ARBA" id="ARBA00022603"/>
    </source>
</evidence>
<keyword evidence="3 8" id="KW-0489">Methyltransferase</keyword>
<keyword evidence="6" id="KW-0472">Membrane</keyword>
<dbReference type="AlphaFoldDB" id="A0A4Y2JTQ8"/>
<dbReference type="CDD" id="cd18105">
    <property type="entry name" value="SpoU-like_MRM1"/>
    <property type="match status" value="1"/>
</dbReference>
<protein>
    <submittedName>
        <fullName evidence="8">rRNA methyltransferase 1, mitochondrial</fullName>
    </submittedName>
</protein>
<feature type="transmembrane region" description="Helical" evidence="6">
    <location>
        <begin position="164"/>
        <end position="185"/>
    </location>
</feature>
<comment type="caution">
    <text evidence="8">The sequence shown here is derived from an EMBL/GenBank/DDBJ whole genome shotgun (WGS) entry which is preliminary data.</text>
</comment>
<dbReference type="GO" id="GO:0003723">
    <property type="term" value="F:RNA binding"/>
    <property type="evidence" value="ECO:0007669"/>
    <property type="project" value="InterPro"/>
</dbReference>
<dbReference type="Gene3D" id="3.40.1280.10">
    <property type="match status" value="1"/>
</dbReference>
<evidence type="ECO:0000313" key="8">
    <source>
        <dbReference type="EMBL" id="GBM93793.1"/>
    </source>
</evidence>
<gene>
    <name evidence="8" type="primary">MRM1</name>
    <name evidence="8" type="ORF">AVEN_244600_1</name>
</gene>
<dbReference type="PANTHER" id="PTHR46103:SF1">
    <property type="entry name" value="RRNA METHYLTRANSFERASE 1, MITOCHONDRIAL"/>
    <property type="match status" value="1"/>
</dbReference>
<keyword evidence="6" id="KW-1133">Transmembrane helix</keyword>
<evidence type="ECO:0000259" key="7">
    <source>
        <dbReference type="Pfam" id="PF00588"/>
    </source>
</evidence>
<dbReference type="InterPro" id="IPR029064">
    <property type="entry name" value="Ribosomal_eL30-like_sf"/>
</dbReference>
<proteinExistence type="inferred from homology"/>
<dbReference type="Pfam" id="PF00588">
    <property type="entry name" value="SpoU_methylase"/>
    <property type="match status" value="1"/>
</dbReference>
<evidence type="ECO:0000313" key="9">
    <source>
        <dbReference type="Proteomes" id="UP000499080"/>
    </source>
</evidence>
<dbReference type="GO" id="GO:0016435">
    <property type="term" value="F:rRNA (guanine) methyltransferase activity"/>
    <property type="evidence" value="ECO:0007669"/>
    <property type="project" value="TreeGrafter"/>
</dbReference>
<evidence type="ECO:0000256" key="6">
    <source>
        <dbReference type="SAM" id="Phobius"/>
    </source>
</evidence>
<dbReference type="InterPro" id="IPR047261">
    <property type="entry name" value="MRM1_MeTrfase_dom"/>
</dbReference>
<reference evidence="8 9" key="1">
    <citation type="journal article" date="2019" name="Sci. Rep.">
        <title>Orb-weaving spider Araneus ventricosus genome elucidates the spidroin gene catalogue.</title>
        <authorList>
            <person name="Kono N."/>
            <person name="Nakamura H."/>
            <person name="Ohtoshi R."/>
            <person name="Moran D.A.P."/>
            <person name="Shinohara A."/>
            <person name="Yoshida Y."/>
            <person name="Fujiwara M."/>
            <person name="Mori M."/>
            <person name="Tomita M."/>
            <person name="Arakawa K."/>
        </authorList>
    </citation>
    <scope>NUCLEOTIDE SEQUENCE [LARGE SCALE GENOMIC DNA]</scope>
</reference>
<comment type="similarity">
    <text evidence="1">Belongs to the class IV-like SAM-binding methyltransferase superfamily. RNA methyltransferase TrmH family.</text>
</comment>
<dbReference type="SUPFAM" id="SSF55315">
    <property type="entry name" value="L30e-like"/>
    <property type="match status" value="1"/>
</dbReference>
<keyword evidence="5" id="KW-0949">S-adenosyl-L-methionine</keyword>
<dbReference type="InterPro" id="IPR047182">
    <property type="entry name" value="MRM1"/>
</dbReference>
<keyword evidence="9" id="KW-1185">Reference proteome</keyword>
<accession>A0A4Y2JTQ8</accession>
<evidence type="ECO:0000256" key="5">
    <source>
        <dbReference type="ARBA" id="ARBA00022691"/>
    </source>
</evidence>
<dbReference type="OrthoDB" id="270651at2759"/>
<dbReference type="SUPFAM" id="SSF75217">
    <property type="entry name" value="alpha/beta knot"/>
    <property type="match status" value="1"/>
</dbReference>
<dbReference type="InterPro" id="IPR001537">
    <property type="entry name" value="SpoU_MeTrfase"/>
</dbReference>